<evidence type="ECO:0000256" key="3">
    <source>
        <dbReference type="ARBA" id="ARBA00008703"/>
    </source>
</evidence>
<protein>
    <submittedName>
        <fullName evidence="11">L-lysine 2,3-aminomutase</fullName>
    </submittedName>
</protein>
<dbReference type="SFLD" id="SFLDG01070">
    <property type="entry name" value="PLP-dependent"/>
    <property type="match status" value="1"/>
</dbReference>
<comment type="similarity">
    <text evidence="3">Belongs to the radical SAM superfamily. KamA family.</text>
</comment>
<dbReference type="EMBL" id="FOMX01000034">
    <property type="protein sequence ID" value="SFF19892.1"/>
    <property type="molecule type" value="Genomic_DNA"/>
</dbReference>
<dbReference type="PANTHER" id="PTHR30538:SF0">
    <property type="entry name" value="L-LYSINE 2,3-AMINOMUTASE AQ_1632-RELATED"/>
    <property type="match status" value="1"/>
</dbReference>
<reference evidence="12" key="1">
    <citation type="submission" date="2016-10" db="EMBL/GenBank/DDBJ databases">
        <authorList>
            <person name="Varghese N."/>
            <person name="Submissions S."/>
        </authorList>
    </citation>
    <scope>NUCLEOTIDE SEQUENCE [LARGE SCALE GENOMIC DNA]</scope>
    <source>
        <strain evidence="12">ATCC 25963</strain>
    </source>
</reference>
<dbReference type="GO" id="GO:0046872">
    <property type="term" value="F:metal ion binding"/>
    <property type="evidence" value="ECO:0007669"/>
    <property type="project" value="UniProtKB-KW"/>
</dbReference>
<dbReference type="Gene3D" id="3.20.20.70">
    <property type="entry name" value="Aldolase class I"/>
    <property type="match status" value="1"/>
</dbReference>
<organism evidence="11 12">
    <name type="scientific">Nannocystis exedens</name>
    <dbReference type="NCBI Taxonomy" id="54"/>
    <lineage>
        <taxon>Bacteria</taxon>
        <taxon>Pseudomonadati</taxon>
        <taxon>Myxococcota</taxon>
        <taxon>Polyangia</taxon>
        <taxon>Nannocystales</taxon>
        <taxon>Nannocystaceae</taxon>
        <taxon>Nannocystis</taxon>
    </lineage>
</organism>
<evidence type="ECO:0000256" key="7">
    <source>
        <dbReference type="ARBA" id="ARBA00022898"/>
    </source>
</evidence>
<evidence type="ECO:0000256" key="10">
    <source>
        <dbReference type="PIRSR" id="PIRSR603739-50"/>
    </source>
</evidence>
<feature type="modified residue" description="N6-(pyridoxal phosphate)lysine" evidence="10">
    <location>
        <position position="375"/>
    </location>
</feature>
<name>A0A1I2GR00_9BACT</name>
<evidence type="ECO:0000313" key="11">
    <source>
        <dbReference type="EMBL" id="SFF19892.1"/>
    </source>
</evidence>
<sequence>MLDSTPPRPTYSPITLRDFASIPQIAALPADIRLQLSAVARVLPFRVNRYVLDELIDWGRVPDDPIYQLTFPQPGMLDDAEVQVVADLLRAEAPGGEIEAAVRRIQRGLNPHPAGQITLNVPTLDGRALRGMQHKYRETVLFFPAQGQTCHAYCTYCFRWPQFVGLDDLKFAARESEQLVEYLRRHPDVTDVLITGGDPLVMRTAALRRTIEPLLAARLPGLTTIRIGTKALAYWPYRFTTDADADDLLRLFEEVAERGMHLALMAHSSHPRELETPAAITAIRRVRSTGAVIRCQAPLIRRVNDDPQVWAELWRAQVRLGAVPYYMFVERDTGPKEYFKVPLARAVAIFGDAQRQVSGLCRTARGPSMSAMPGKVVVDGVVESGGRLCFSLRMLQGRDPAWVGRTFLAEYDERAAWLDELRPAGDEPEFFYQRVLRETQRR</sequence>
<dbReference type="Proteomes" id="UP000199400">
    <property type="component" value="Unassembled WGS sequence"/>
</dbReference>
<evidence type="ECO:0000256" key="8">
    <source>
        <dbReference type="ARBA" id="ARBA00023004"/>
    </source>
</evidence>
<evidence type="ECO:0000313" key="12">
    <source>
        <dbReference type="Proteomes" id="UP000199400"/>
    </source>
</evidence>
<dbReference type="InterPro" id="IPR007197">
    <property type="entry name" value="rSAM"/>
</dbReference>
<evidence type="ECO:0000256" key="5">
    <source>
        <dbReference type="ARBA" id="ARBA00022691"/>
    </source>
</evidence>
<dbReference type="InterPro" id="IPR058240">
    <property type="entry name" value="rSAM_sf"/>
</dbReference>
<keyword evidence="9" id="KW-0411">Iron-sulfur</keyword>
<keyword evidence="6" id="KW-0479">Metal-binding</keyword>
<evidence type="ECO:0000256" key="6">
    <source>
        <dbReference type="ARBA" id="ARBA00022723"/>
    </source>
</evidence>
<dbReference type="SUPFAM" id="SSF102114">
    <property type="entry name" value="Radical SAM enzymes"/>
    <property type="match status" value="1"/>
</dbReference>
<dbReference type="PANTHER" id="PTHR30538">
    <property type="entry name" value="LYSINE 2,3-AMINOMUTASE-RELATED"/>
    <property type="match status" value="1"/>
</dbReference>
<dbReference type="GO" id="GO:0003824">
    <property type="term" value="F:catalytic activity"/>
    <property type="evidence" value="ECO:0007669"/>
    <property type="project" value="InterPro"/>
</dbReference>
<accession>A0A1I2GR00</accession>
<keyword evidence="8" id="KW-0408">Iron</keyword>
<evidence type="ECO:0000256" key="9">
    <source>
        <dbReference type="ARBA" id="ARBA00023014"/>
    </source>
</evidence>
<comment type="cofactor">
    <cofactor evidence="1 10">
        <name>pyridoxal 5'-phosphate</name>
        <dbReference type="ChEBI" id="CHEBI:597326"/>
    </cofactor>
</comment>
<evidence type="ECO:0000256" key="4">
    <source>
        <dbReference type="ARBA" id="ARBA00022485"/>
    </source>
</evidence>
<dbReference type="InterPro" id="IPR003739">
    <property type="entry name" value="Lys_aminomutase/Glu_NH3_mut"/>
</dbReference>
<evidence type="ECO:0000256" key="1">
    <source>
        <dbReference type="ARBA" id="ARBA00001933"/>
    </source>
</evidence>
<keyword evidence="7 10" id="KW-0663">Pyridoxal phosphate</keyword>
<proteinExistence type="inferred from homology"/>
<dbReference type="InterPro" id="IPR013785">
    <property type="entry name" value="Aldolase_TIM"/>
</dbReference>
<evidence type="ECO:0000256" key="2">
    <source>
        <dbReference type="ARBA" id="ARBA00001966"/>
    </source>
</evidence>
<gene>
    <name evidence="11" type="ORF">SAMN02745121_07465</name>
</gene>
<keyword evidence="4" id="KW-0004">4Fe-4S</keyword>
<dbReference type="SFLD" id="SFLDS00029">
    <property type="entry name" value="Radical_SAM"/>
    <property type="match status" value="1"/>
</dbReference>
<dbReference type="STRING" id="54.SAMN02745121_07465"/>
<dbReference type="GO" id="GO:0051539">
    <property type="term" value="F:4 iron, 4 sulfur cluster binding"/>
    <property type="evidence" value="ECO:0007669"/>
    <property type="project" value="UniProtKB-KW"/>
</dbReference>
<keyword evidence="5" id="KW-0949">S-adenosyl-L-methionine</keyword>
<dbReference type="AlphaFoldDB" id="A0A1I2GR00"/>
<keyword evidence="12" id="KW-1185">Reference proteome</keyword>
<comment type="cofactor">
    <cofactor evidence="2">
        <name>[4Fe-4S] cluster</name>
        <dbReference type="ChEBI" id="CHEBI:49883"/>
    </cofactor>
</comment>